<accession>A0AC58RWG4</accession>
<organism evidence="1 2">
    <name type="scientific">Nicotiana tabacum</name>
    <name type="common">Common tobacco</name>
    <dbReference type="NCBI Taxonomy" id="4097"/>
    <lineage>
        <taxon>Eukaryota</taxon>
        <taxon>Viridiplantae</taxon>
        <taxon>Streptophyta</taxon>
        <taxon>Embryophyta</taxon>
        <taxon>Tracheophyta</taxon>
        <taxon>Spermatophyta</taxon>
        <taxon>Magnoliopsida</taxon>
        <taxon>eudicotyledons</taxon>
        <taxon>Gunneridae</taxon>
        <taxon>Pentapetalae</taxon>
        <taxon>asterids</taxon>
        <taxon>lamiids</taxon>
        <taxon>Solanales</taxon>
        <taxon>Solanaceae</taxon>
        <taxon>Nicotianoideae</taxon>
        <taxon>Nicotianeae</taxon>
        <taxon>Nicotiana</taxon>
    </lineage>
</organism>
<sequence>MADSAAKFFQQQFSQQEDPTNFDLLDNVPTKVSAERNLELCRTPTKEKVKKAVFALSAESSSGPDRFTGMFFQVSWDIIGDDLHSMLKYFYGGSSLHKSITHINLVLLPKKTNVQTFSDLGPISLSNFTNKVFSRVGFMEVFDACTEKNGICRILHQYGVEPTIQQLLFKDKNFKGYGMPKWTDPLNHLAYADDTIIFAYADPYSLKRIVEVLANTIVGVTGFSKGEFPFTYLGSPISNKRRRTEYYNDIIKKVKNQLHSWKGKMLSYGLKATLISSVLQSMPTYMLSVLDPPNNILEHLHKAFARFFWSNKDEGRSRHWSKLQNMCLPKKEEGLGFISLFDVSKSLFAKLWWNFSTSKTLWTNYMWNKYCKKDLPTTVQFSEGSHIWKKMLESREEVEHEILWEMNRGTTNI</sequence>
<gene>
    <name evidence="2" type="primary">LOC142163829</name>
</gene>
<protein>
    <submittedName>
        <fullName evidence="2">Uncharacterized protein LOC142163829</fullName>
    </submittedName>
</protein>
<dbReference type="RefSeq" id="XP_075077074.1">
    <property type="nucleotide sequence ID" value="XM_075220973.1"/>
</dbReference>
<dbReference type="Proteomes" id="UP000790787">
    <property type="component" value="Chromosome 9"/>
</dbReference>
<reference evidence="2" key="2">
    <citation type="submission" date="2025-08" db="UniProtKB">
        <authorList>
            <consortium name="RefSeq"/>
        </authorList>
    </citation>
    <scope>IDENTIFICATION</scope>
    <source>
        <tissue evidence="2">Leaf</tissue>
    </source>
</reference>
<evidence type="ECO:0000313" key="1">
    <source>
        <dbReference type="Proteomes" id="UP000790787"/>
    </source>
</evidence>
<proteinExistence type="predicted"/>
<keyword evidence="1" id="KW-1185">Reference proteome</keyword>
<evidence type="ECO:0000313" key="2">
    <source>
        <dbReference type="RefSeq" id="XP_075077074.1"/>
    </source>
</evidence>
<name>A0AC58RWG4_TOBAC</name>
<reference evidence="1" key="1">
    <citation type="journal article" date="2014" name="Nat. Commun.">
        <title>The tobacco genome sequence and its comparison with those of tomato and potato.</title>
        <authorList>
            <person name="Sierro N."/>
            <person name="Battey J.N."/>
            <person name="Ouadi S."/>
            <person name="Bakaher N."/>
            <person name="Bovet L."/>
            <person name="Willig A."/>
            <person name="Goepfert S."/>
            <person name="Peitsch M.C."/>
            <person name="Ivanov N.V."/>
        </authorList>
    </citation>
    <scope>NUCLEOTIDE SEQUENCE [LARGE SCALE GENOMIC DNA]</scope>
</reference>